<evidence type="ECO:0000256" key="7">
    <source>
        <dbReference type="ARBA" id="ARBA00023136"/>
    </source>
</evidence>
<organism evidence="9 10">
    <name type="scientific">Methanolobus halotolerans</name>
    <dbReference type="NCBI Taxonomy" id="2052935"/>
    <lineage>
        <taxon>Archaea</taxon>
        <taxon>Methanobacteriati</taxon>
        <taxon>Methanobacteriota</taxon>
        <taxon>Stenosarchaea group</taxon>
        <taxon>Methanomicrobia</taxon>
        <taxon>Methanosarcinales</taxon>
        <taxon>Methanosarcinaceae</taxon>
        <taxon>Methanolobus</taxon>
    </lineage>
</organism>
<keyword evidence="10" id="KW-1185">Reference proteome</keyword>
<dbReference type="InterPro" id="IPR019127">
    <property type="entry name" value="Exosortase"/>
</dbReference>
<accession>A0A4E0Q0K2</accession>
<keyword evidence="5" id="KW-0378">Hydrolase</keyword>
<dbReference type="InterPro" id="IPR026392">
    <property type="entry name" value="Exo/Archaeosortase_dom"/>
</dbReference>
<protein>
    <submittedName>
        <fullName evidence="9">Archaeosortase C</fullName>
    </submittedName>
</protein>
<feature type="transmembrane region" description="Helical" evidence="8">
    <location>
        <begin position="84"/>
        <end position="102"/>
    </location>
</feature>
<evidence type="ECO:0000313" key="9">
    <source>
        <dbReference type="EMBL" id="TGC11556.1"/>
    </source>
</evidence>
<dbReference type="AlphaFoldDB" id="A0A4E0Q0K2"/>
<dbReference type="NCBIfam" id="TIGR03762">
    <property type="entry name" value="archaeo_artC"/>
    <property type="match status" value="1"/>
</dbReference>
<proteinExistence type="predicted"/>
<dbReference type="EMBL" id="PGGK01000001">
    <property type="protein sequence ID" value="TGC11556.1"/>
    <property type="molecule type" value="Genomic_DNA"/>
</dbReference>
<dbReference type="Pfam" id="PF09721">
    <property type="entry name" value="Exosortase_EpsH"/>
    <property type="match status" value="1"/>
</dbReference>
<feature type="transmembrane region" description="Helical" evidence="8">
    <location>
        <begin position="182"/>
        <end position="204"/>
    </location>
</feature>
<dbReference type="NCBIfam" id="TIGR04178">
    <property type="entry name" value="exo_archaeo"/>
    <property type="match status" value="1"/>
</dbReference>
<evidence type="ECO:0000256" key="6">
    <source>
        <dbReference type="ARBA" id="ARBA00022989"/>
    </source>
</evidence>
<feature type="transmembrane region" description="Helical" evidence="8">
    <location>
        <begin position="7"/>
        <end position="25"/>
    </location>
</feature>
<gene>
    <name evidence="9" type="primary">artC</name>
    <name evidence="9" type="ORF">CUN85_01430</name>
</gene>
<evidence type="ECO:0000256" key="4">
    <source>
        <dbReference type="ARBA" id="ARBA00022692"/>
    </source>
</evidence>
<sequence>MQDESKNIILILIVLALFTGATIELSEGSTTIGIVLFIIAAGVISRIKLTGDNAAFRSSKTYLFAGIFIMAAVSTYNLATRDNIGTLDSMTFIIGASLFAMGTSKKDLRQLGEFGLYISAVFTVLYLIFYSFFGHFNIDFLHLFDHYFVLMPTVVALKVVGIPVEIVAIETITLYGEEAMTIVIGGPCSGLYSMFLLIGIVAGYSRIERMELRRSLLILLFAISIAYLANLARVFILYLTAYFYGLDTMSVVHTHLGWIIFAGTAGIIMYLMNMKRK</sequence>
<evidence type="ECO:0000256" key="5">
    <source>
        <dbReference type="ARBA" id="ARBA00022801"/>
    </source>
</evidence>
<feature type="transmembrane region" description="Helical" evidence="8">
    <location>
        <begin position="61"/>
        <end position="78"/>
    </location>
</feature>
<evidence type="ECO:0000256" key="3">
    <source>
        <dbReference type="ARBA" id="ARBA00022670"/>
    </source>
</evidence>
<evidence type="ECO:0000313" key="10">
    <source>
        <dbReference type="Proteomes" id="UP000297295"/>
    </source>
</evidence>
<dbReference type="RefSeq" id="WP_135388258.1">
    <property type="nucleotide sequence ID" value="NZ_PGGK01000001.1"/>
</dbReference>
<keyword evidence="6 8" id="KW-1133">Transmembrane helix</keyword>
<comment type="subcellular location">
    <subcellularLocation>
        <location evidence="1">Cell membrane</location>
        <topology evidence="1">Multi-pass membrane protein</topology>
    </subcellularLocation>
</comment>
<evidence type="ECO:0000256" key="1">
    <source>
        <dbReference type="ARBA" id="ARBA00004651"/>
    </source>
</evidence>
<keyword evidence="7 8" id="KW-0472">Membrane</keyword>
<dbReference type="Proteomes" id="UP000297295">
    <property type="component" value="Unassembled WGS sequence"/>
</dbReference>
<reference evidence="9 10" key="1">
    <citation type="submission" date="2017-11" db="EMBL/GenBank/DDBJ databases">
        <title>Isolation and Characterization of Methanogenic Archaea from Saline Meromictic Lake at Siberia.</title>
        <authorList>
            <person name="Shen Y."/>
            <person name="Huang H.-H."/>
            <person name="Lai M.-C."/>
            <person name="Chen S.-C."/>
        </authorList>
    </citation>
    <scope>NUCLEOTIDE SEQUENCE [LARGE SCALE GENOMIC DNA]</scope>
    <source>
        <strain evidence="9 10">SY-01</strain>
    </source>
</reference>
<evidence type="ECO:0000256" key="8">
    <source>
        <dbReference type="SAM" id="Phobius"/>
    </source>
</evidence>
<keyword evidence="3" id="KW-0645">Protease</keyword>
<dbReference type="GO" id="GO:0008233">
    <property type="term" value="F:peptidase activity"/>
    <property type="evidence" value="ECO:0007669"/>
    <property type="project" value="UniProtKB-KW"/>
</dbReference>
<feature type="transmembrane region" description="Helical" evidence="8">
    <location>
        <begin position="256"/>
        <end position="273"/>
    </location>
</feature>
<keyword evidence="4 8" id="KW-0812">Transmembrane</keyword>
<evidence type="ECO:0000256" key="2">
    <source>
        <dbReference type="ARBA" id="ARBA00022475"/>
    </source>
</evidence>
<dbReference type="GO" id="GO:0005886">
    <property type="term" value="C:plasma membrane"/>
    <property type="evidence" value="ECO:0007669"/>
    <property type="project" value="UniProtKB-SubCell"/>
</dbReference>
<dbReference type="InterPro" id="IPR022504">
    <property type="entry name" value="Exosortase_arc"/>
</dbReference>
<feature type="transmembrane region" description="Helical" evidence="8">
    <location>
        <begin position="31"/>
        <end position="49"/>
    </location>
</feature>
<keyword evidence="2" id="KW-1003">Cell membrane</keyword>
<comment type="caution">
    <text evidence="9">The sequence shown here is derived from an EMBL/GenBank/DDBJ whole genome shotgun (WGS) entry which is preliminary data.</text>
</comment>
<feature type="transmembrane region" description="Helical" evidence="8">
    <location>
        <begin position="216"/>
        <end position="244"/>
    </location>
</feature>
<dbReference type="GO" id="GO:0006508">
    <property type="term" value="P:proteolysis"/>
    <property type="evidence" value="ECO:0007669"/>
    <property type="project" value="UniProtKB-KW"/>
</dbReference>
<name>A0A4E0Q0K2_9EURY</name>
<dbReference type="OrthoDB" id="142025at2157"/>
<feature type="transmembrane region" description="Helical" evidence="8">
    <location>
        <begin position="114"/>
        <end position="133"/>
    </location>
</feature>